<feature type="transmembrane region" description="Helical" evidence="13">
    <location>
        <begin position="6"/>
        <end position="24"/>
    </location>
</feature>
<keyword evidence="10 13" id="KW-0472">Membrane</keyword>
<keyword evidence="6" id="KW-0631">Potassium channel</keyword>
<proteinExistence type="inferred from homology"/>
<feature type="transmembrane region" description="Helical" evidence="13">
    <location>
        <begin position="107"/>
        <end position="132"/>
    </location>
</feature>
<keyword evidence="5 13" id="KW-0812">Transmembrane</keyword>
<protein>
    <recommendedName>
        <fullName evidence="16">DUF1211 domain-containing protein</fullName>
    </recommendedName>
</protein>
<dbReference type="Pfam" id="PF06736">
    <property type="entry name" value="TMEM175"/>
    <property type="match status" value="1"/>
</dbReference>
<evidence type="ECO:0000256" key="8">
    <source>
        <dbReference type="ARBA" id="ARBA00022989"/>
    </source>
</evidence>
<comment type="caution">
    <text evidence="14">The sequence shown here is derived from an EMBL/GenBank/DDBJ whole genome shotgun (WGS) entry which is preliminary data.</text>
</comment>
<organism evidence="14 15">
    <name type="scientific">Pandoraea soli</name>
    <dbReference type="NCBI Taxonomy" id="2508293"/>
    <lineage>
        <taxon>Bacteria</taxon>
        <taxon>Pseudomonadati</taxon>
        <taxon>Pseudomonadota</taxon>
        <taxon>Betaproteobacteria</taxon>
        <taxon>Burkholderiales</taxon>
        <taxon>Burkholderiaceae</taxon>
        <taxon>Pandoraea</taxon>
    </lineage>
</organism>
<dbReference type="Proteomes" id="UP000405357">
    <property type="component" value="Unassembled WGS sequence"/>
</dbReference>
<dbReference type="InterPro" id="IPR010617">
    <property type="entry name" value="TMEM175-like"/>
</dbReference>
<evidence type="ECO:0000256" key="10">
    <source>
        <dbReference type="ARBA" id="ARBA00023136"/>
    </source>
</evidence>
<comment type="similarity">
    <text evidence="2">Belongs to the TMEM175 family.</text>
</comment>
<name>A0ABY6VP04_9BURK</name>
<evidence type="ECO:0000256" key="2">
    <source>
        <dbReference type="ARBA" id="ARBA00006920"/>
    </source>
</evidence>
<feature type="transmembrane region" description="Helical" evidence="13">
    <location>
        <begin position="36"/>
        <end position="55"/>
    </location>
</feature>
<evidence type="ECO:0000256" key="1">
    <source>
        <dbReference type="ARBA" id="ARBA00004141"/>
    </source>
</evidence>
<keyword evidence="3" id="KW-0813">Transport</keyword>
<evidence type="ECO:0000256" key="5">
    <source>
        <dbReference type="ARBA" id="ARBA00022692"/>
    </source>
</evidence>
<dbReference type="PANTHER" id="PTHR31462:SF5">
    <property type="entry name" value="ENDOSOMAL_LYSOSOMAL PROTON CHANNEL TMEM175"/>
    <property type="match status" value="1"/>
</dbReference>
<gene>
    <name evidence="14" type="ORF">PSO31014_00532</name>
</gene>
<keyword evidence="9" id="KW-0406">Ion transport</keyword>
<dbReference type="EMBL" id="CABPSG010000001">
    <property type="protein sequence ID" value="VVD69659.1"/>
    <property type="molecule type" value="Genomic_DNA"/>
</dbReference>
<evidence type="ECO:0008006" key="16">
    <source>
        <dbReference type="Google" id="ProtNLM"/>
    </source>
</evidence>
<keyword evidence="8 13" id="KW-1133">Transmembrane helix</keyword>
<comment type="catalytic activity">
    <reaction evidence="12">
        <text>K(+)(in) = K(+)(out)</text>
        <dbReference type="Rhea" id="RHEA:29463"/>
        <dbReference type="ChEBI" id="CHEBI:29103"/>
    </reaction>
</comment>
<evidence type="ECO:0000256" key="6">
    <source>
        <dbReference type="ARBA" id="ARBA00022826"/>
    </source>
</evidence>
<evidence type="ECO:0000313" key="15">
    <source>
        <dbReference type="Proteomes" id="UP000405357"/>
    </source>
</evidence>
<evidence type="ECO:0000256" key="4">
    <source>
        <dbReference type="ARBA" id="ARBA00022538"/>
    </source>
</evidence>
<keyword evidence="11" id="KW-0407">Ion channel</keyword>
<dbReference type="RefSeq" id="WP_150550176.1">
    <property type="nucleotide sequence ID" value="NZ_CABPSG010000001.1"/>
</dbReference>
<dbReference type="PANTHER" id="PTHR31462">
    <property type="entry name" value="ENDOSOMAL/LYSOSOMAL POTASSIUM CHANNEL TMEM175"/>
    <property type="match status" value="1"/>
</dbReference>
<evidence type="ECO:0000256" key="9">
    <source>
        <dbReference type="ARBA" id="ARBA00023065"/>
    </source>
</evidence>
<feature type="transmembrane region" description="Helical" evidence="13">
    <location>
        <begin position="152"/>
        <end position="182"/>
    </location>
</feature>
<evidence type="ECO:0000313" key="14">
    <source>
        <dbReference type="EMBL" id="VVD69659.1"/>
    </source>
</evidence>
<evidence type="ECO:0000256" key="13">
    <source>
        <dbReference type="SAM" id="Phobius"/>
    </source>
</evidence>
<keyword evidence="7" id="KW-0630">Potassium</keyword>
<keyword evidence="4" id="KW-0633">Potassium transport</keyword>
<sequence>MGKSRLEAFSDGVIAIIITIMVLEMRAPHGSELSDLLPVAPTFLTYILSYIYVGLYWNNHHHLFHVVQRVSGSVLWANLHLLFWLSLVPFVTHWLGDNHFTAWPTALYGVVLFMAAVAYYLLTRALLAVHGAGGNAKLAAAVGRDVKGKLSVVAYALAIGLAFVMPALSLALYALVAAVWLIPDRRIEQVIES</sequence>
<feature type="transmembrane region" description="Helical" evidence="13">
    <location>
        <begin position="75"/>
        <end position="95"/>
    </location>
</feature>
<evidence type="ECO:0000256" key="12">
    <source>
        <dbReference type="ARBA" id="ARBA00034430"/>
    </source>
</evidence>
<evidence type="ECO:0000256" key="7">
    <source>
        <dbReference type="ARBA" id="ARBA00022958"/>
    </source>
</evidence>
<keyword evidence="15" id="KW-1185">Reference proteome</keyword>
<evidence type="ECO:0000256" key="3">
    <source>
        <dbReference type="ARBA" id="ARBA00022448"/>
    </source>
</evidence>
<reference evidence="14 15" key="1">
    <citation type="submission" date="2019-08" db="EMBL/GenBank/DDBJ databases">
        <authorList>
            <person name="Peeters C."/>
        </authorList>
    </citation>
    <scope>NUCLEOTIDE SEQUENCE [LARGE SCALE GENOMIC DNA]</scope>
    <source>
        <strain evidence="14 15">LMG 31014</strain>
    </source>
</reference>
<evidence type="ECO:0000256" key="11">
    <source>
        <dbReference type="ARBA" id="ARBA00023303"/>
    </source>
</evidence>
<accession>A0ABY6VP04</accession>
<comment type="subcellular location">
    <subcellularLocation>
        <location evidence="1">Membrane</location>
        <topology evidence="1">Multi-pass membrane protein</topology>
    </subcellularLocation>
</comment>